<dbReference type="EMBL" id="LR025742">
    <property type="protein sequence ID" value="VBB11663.1"/>
    <property type="molecule type" value="Genomic_DNA"/>
</dbReference>
<keyword evidence="3" id="KW-1185">Reference proteome</keyword>
<dbReference type="Proteomes" id="UP000268684">
    <property type="component" value="Chromosome I"/>
</dbReference>
<evidence type="ECO:0000313" key="2">
    <source>
        <dbReference type="EMBL" id="VBB11663.1"/>
    </source>
</evidence>
<protein>
    <submittedName>
        <fullName evidence="2">Uncharacterized protein</fullName>
    </submittedName>
</protein>
<sequence length="42" mass="4577">MSETRKTARIAGAMPAGRRFPERRACGATHGKRASKVTHDIP</sequence>
<evidence type="ECO:0000313" key="3">
    <source>
        <dbReference type="Proteomes" id="UP000268684"/>
    </source>
</evidence>
<gene>
    <name evidence="2" type="ORF">BSTAB16_1801</name>
</gene>
<name>A0AAJ5NAF0_9BURK</name>
<organism evidence="2 3">
    <name type="scientific">Burkholderia stabilis</name>
    <dbReference type="NCBI Taxonomy" id="95485"/>
    <lineage>
        <taxon>Bacteria</taxon>
        <taxon>Pseudomonadati</taxon>
        <taxon>Pseudomonadota</taxon>
        <taxon>Betaproteobacteria</taxon>
        <taxon>Burkholderiales</taxon>
        <taxon>Burkholderiaceae</taxon>
        <taxon>Burkholderia</taxon>
        <taxon>Burkholderia cepacia complex</taxon>
    </lineage>
</organism>
<feature type="region of interest" description="Disordered" evidence="1">
    <location>
        <begin position="1"/>
        <end position="42"/>
    </location>
</feature>
<accession>A0AAJ5NAF0</accession>
<dbReference type="AlphaFoldDB" id="A0AAJ5NAF0"/>
<proteinExistence type="predicted"/>
<evidence type="ECO:0000256" key="1">
    <source>
        <dbReference type="SAM" id="MobiDB-lite"/>
    </source>
</evidence>
<reference evidence="2 3" key="1">
    <citation type="submission" date="2017-11" db="EMBL/GenBank/DDBJ databases">
        <authorList>
            <person name="Seth-Smith MB H."/>
        </authorList>
    </citation>
    <scope>NUCLEOTIDE SEQUENCE [LARGE SCALE GENOMIC DNA]</scope>
    <source>
        <strain evidence="2">E</strain>
    </source>
</reference>